<evidence type="ECO:0000256" key="1">
    <source>
        <dbReference type="SAM" id="MobiDB-lite"/>
    </source>
</evidence>
<dbReference type="AlphaFoldDB" id="A0A832W7W8"/>
<dbReference type="EMBL" id="DUJU01000059">
    <property type="protein sequence ID" value="HIH93498.1"/>
    <property type="molecule type" value="Genomic_DNA"/>
</dbReference>
<accession>A0A832W7W8</accession>
<feature type="region of interest" description="Disordered" evidence="1">
    <location>
        <begin position="22"/>
        <end position="51"/>
    </location>
</feature>
<evidence type="ECO:0000313" key="2">
    <source>
        <dbReference type="EMBL" id="HIH93498.1"/>
    </source>
</evidence>
<sequence>MDALNKKNSVPNGLKFLQLRSTTLKNPGMKGEFRKKRTKPKQRNGRSCIINTKRLLPIK</sequence>
<gene>
    <name evidence="2" type="ORF">HA338_05490</name>
</gene>
<proteinExistence type="predicted"/>
<evidence type="ECO:0000313" key="3">
    <source>
        <dbReference type="Proteomes" id="UP000600774"/>
    </source>
</evidence>
<feature type="compositionally biased region" description="Basic residues" evidence="1">
    <location>
        <begin position="33"/>
        <end position="44"/>
    </location>
</feature>
<organism evidence="2 3">
    <name type="scientific">Methanosarcina acetivorans</name>
    <dbReference type="NCBI Taxonomy" id="2214"/>
    <lineage>
        <taxon>Archaea</taxon>
        <taxon>Methanobacteriati</taxon>
        <taxon>Methanobacteriota</taxon>
        <taxon>Stenosarchaea group</taxon>
        <taxon>Methanomicrobia</taxon>
        <taxon>Methanosarcinales</taxon>
        <taxon>Methanosarcinaceae</taxon>
        <taxon>Methanosarcina</taxon>
    </lineage>
</organism>
<name>A0A832W7W8_9EURY</name>
<reference evidence="2" key="1">
    <citation type="journal article" date="2020" name="bioRxiv">
        <title>A rank-normalized archaeal taxonomy based on genome phylogeny resolves widespread incomplete and uneven classifications.</title>
        <authorList>
            <person name="Rinke C."/>
            <person name="Chuvochina M."/>
            <person name="Mussig A.J."/>
            <person name="Chaumeil P.-A."/>
            <person name="Waite D.W."/>
            <person name="Whitman W.B."/>
            <person name="Parks D.H."/>
            <person name="Hugenholtz P."/>
        </authorList>
    </citation>
    <scope>NUCLEOTIDE SEQUENCE</scope>
    <source>
        <strain evidence="2">UBA8876</strain>
    </source>
</reference>
<comment type="caution">
    <text evidence="2">The sequence shown here is derived from an EMBL/GenBank/DDBJ whole genome shotgun (WGS) entry which is preliminary data.</text>
</comment>
<protein>
    <submittedName>
        <fullName evidence="2">Uncharacterized protein</fullName>
    </submittedName>
</protein>
<dbReference type="GeneID" id="43446040"/>
<dbReference type="RefSeq" id="WP_157860143.1">
    <property type="nucleotide sequence ID" value="NZ_DUJU01000059.1"/>
</dbReference>
<dbReference type="Proteomes" id="UP000600774">
    <property type="component" value="Unassembled WGS sequence"/>
</dbReference>